<evidence type="ECO:0000313" key="2">
    <source>
        <dbReference type="EMBL" id="VDM26001.1"/>
    </source>
</evidence>
<reference evidence="2 3" key="2">
    <citation type="submission" date="2018-11" db="EMBL/GenBank/DDBJ databases">
        <authorList>
            <consortium name="Pathogen Informatics"/>
        </authorList>
    </citation>
    <scope>NUCLEOTIDE SEQUENCE [LARGE SCALE GENOMIC DNA]</scope>
</reference>
<evidence type="ECO:0000313" key="4">
    <source>
        <dbReference type="WBParaSite" id="TTAC_0000500301-mRNA-1"/>
    </source>
</evidence>
<dbReference type="Proteomes" id="UP000274429">
    <property type="component" value="Unassembled WGS sequence"/>
</dbReference>
<dbReference type="InterPro" id="IPR025986">
    <property type="entry name" value="RPAP3-like_C"/>
</dbReference>
<dbReference type="OrthoDB" id="6286807at2759"/>
<dbReference type="AlphaFoldDB" id="A0A0R3WW63"/>
<name>A0A0R3WW63_HYDTA</name>
<protein>
    <submittedName>
        <fullName evidence="4">RPAP3_C domain-containing protein</fullName>
    </submittedName>
</protein>
<dbReference type="STRING" id="6205.A0A0R3WW63"/>
<evidence type="ECO:0000313" key="3">
    <source>
        <dbReference type="Proteomes" id="UP000274429"/>
    </source>
</evidence>
<reference evidence="4" key="1">
    <citation type="submission" date="2017-02" db="UniProtKB">
        <authorList>
            <consortium name="WormBaseParasite"/>
        </authorList>
    </citation>
    <scope>IDENTIFICATION</scope>
</reference>
<dbReference type="WBParaSite" id="TTAC_0000500301-mRNA-1">
    <property type="protein sequence ID" value="TTAC_0000500301-mRNA-1"/>
    <property type="gene ID" value="TTAC_0000500301"/>
</dbReference>
<feature type="domain" description="RNA-polymerase II-associated protein 3-like C-terminal" evidence="1">
    <location>
        <begin position="25"/>
        <end position="93"/>
    </location>
</feature>
<accession>A0A0R3WW63</accession>
<gene>
    <name evidence="2" type="ORF">TTAC_LOCUS4985</name>
</gene>
<keyword evidence="3" id="KW-1185">Reference proteome</keyword>
<sequence length="99" mass="11262">MTKLHYLIPFFLAFCKEEVEKKRIELIQGLKGTDPNKLKSALDIKLDVEMLEQYIFALKTISLPQGEYEFVCSAMDRISKSARFNFAVLMLDGAAVKGN</sequence>
<dbReference type="EMBL" id="UYWX01005865">
    <property type="protein sequence ID" value="VDM26001.1"/>
    <property type="molecule type" value="Genomic_DNA"/>
</dbReference>
<evidence type="ECO:0000259" key="1">
    <source>
        <dbReference type="Pfam" id="PF13877"/>
    </source>
</evidence>
<dbReference type="Pfam" id="PF13877">
    <property type="entry name" value="RPAP3_C"/>
    <property type="match status" value="1"/>
</dbReference>
<proteinExistence type="predicted"/>
<organism evidence="4">
    <name type="scientific">Hydatigena taeniaeformis</name>
    <name type="common">Feline tapeworm</name>
    <name type="synonym">Taenia taeniaeformis</name>
    <dbReference type="NCBI Taxonomy" id="6205"/>
    <lineage>
        <taxon>Eukaryota</taxon>
        <taxon>Metazoa</taxon>
        <taxon>Spiralia</taxon>
        <taxon>Lophotrochozoa</taxon>
        <taxon>Platyhelminthes</taxon>
        <taxon>Cestoda</taxon>
        <taxon>Eucestoda</taxon>
        <taxon>Cyclophyllidea</taxon>
        <taxon>Taeniidae</taxon>
        <taxon>Hydatigera</taxon>
    </lineage>
</organism>